<keyword evidence="5" id="KW-0313">Glucose metabolism</keyword>
<dbReference type="KEGG" id="lmat:92512501"/>
<dbReference type="GO" id="GO:0005634">
    <property type="term" value="C:nucleus"/>
    <property type="evidence" value="ECO:0007669"/>
    <property type="project" value="TreeGrafter"/>
</dbReference>
<dbReference type="GO" id="GO:0005737">
    <property type="term" value="C:cytoplasm"/>
    <property type="evidence" value="ECO:0007669"/>
    <property type="project" value="UniProtKB-SubCell"/>
</dbReference>
<dbReference type="InterPro" id="IPR016055">
    <property type="entry name" value="A-D-PHexomutase_a/b/a-I/II/III"/>
</dbReference>
<dbReference type="EMBL" id="JAFEUZ010000034">
    <property type="protein sequence ID" value="KAG5468426.1"/>
    <property type="molecule type" value="Genomic_DNA"/>
</dbReference>
<reference evidence="15 16" key="1">
    <citation type="submission" date="2021-03" db="EMBL/GenBank/DDBJ databases">
        <title>Leishmania (Mundinia) martiniquensis Genome sequencing and assembly.</title>
        <authorList>
            <person name="Almutairi H."/>
            <person name="Gatherer D."/>
        </authorList>
    </citation>
    <scope>NUCLEOTIDE SEQUENCE [LARGE SCALE GENOMIC DNA]</scope>
    <source>
        <strain evidence="15">LSCM1</strain>
    </source>
</reference>
<dbReference type="Pfam" id="PF02880">
    <property type="entry name" value="PGM_PMM_III"/>
    <property type="match status" value="1"/>
</dbReference>
<evidence type="ECO:0000256" key="5">
    <source>
        <dbReference type="ARBA" id="ARBA00022526"/>
    </source>
</evidence>
<evidence type="ECO:0000256" key="1">
    <source>
        <dbReference type="ARBA" id="ARBA00001946"/>
    </source>
</evidence>
<dbReference type="InterPro" id="IPR005844">
    <property type="entry name" value="A-D-PHexomutase_a/b/a-I"/>
</dbReference>
<evidence type="ECO:0000313" key="16">
    <source>
        <dbReference type="Proteomes" id="UP000673552"/>
    </source>
</evidence>
<feature type="domain" description="Alpha-D-phosphohexomutase alpha/beta/alpha" evidence="12">
    <location>
        <begin position="43"/>
        <end position="183"/>
    </location>
</feature>
<keyword evidence="10" id="KW-0119">Carbohydrate metabolism</keyword>
<dbReference type="InterPro" id="IPR005846">
    <property type="entry name" value="A-D-PHexomutase_a/b/a-III"/>
</dbReference>
<evidence type="ECO:0000256" key="10">
    <source>
        <dbReference type="ARBA" id="ARBA00023277"/>
    </source>
</evidence>
<keyword evidence="9" id="KW-0413">Isomerase</keyword>
<evidence type="ECO:0000313" key="15">
    <source>
        <dbReference type="EMBL" id="KAG5468426.1"/>
    </source>
</evidence>
<dbReference type="CDD" id="cd05799">
    <property type="entry name" value="PGM2"/>
    <property type="match status" value="1"/>
</dbReference>
<keyword evidence="7 11" id="KW-0479">Metal-binding</keyword>
<name>A0A836KCA3_9TRYP</name>
<dbReference type="AlphaFoldDB" id="A0A836KCA3"/>
<dbReference type="RefSeq" id="XP_067175364.1">
    <property type="nucleotide sequence ID" value="XM_067319989.1"/>
</dbReference>
<organism evidence="15 16">
    <name type="scientific">Leishmania martiniquensis</name>
    <dbReference type="NCBI Taxonomy" id="1580590"/>
    <lineage>
        <taxon>Eukaryota</taxon>
        <taxon>Discoba</taxon>
        <taxon>Euglenozoa</taxon>
        <taxon>Kinetoplastea</taxon>
        <taxon>Metakinetoplastina</taxon>
        <taxon>Trypanosomatida</taxon>
        <taxon>Trypanosomatidae</taxon>
        <taxon>Leishmaniinae</taxon>
        <taxon>Leishmania</taxon>
    </lineage>
</organism>
<sequence>MSSLDEKVQQWLAWDRDPATREVIEALAAKKDTAELHRRLGRRMKFDTAGLRSTMGAGNAHMNCLTVLQTAQGLAAYVQQQFPTAELSRGVVIGYDGRHHSRRFAEIAATVIHQQGIKTYLFGQCVPTPFVPYGIGVLKAVAGVMVTASHNPKEYNGLKVYWSNGAQIVAPLDASIAACIDANLTPLESSWAPFSAADHVDPYDVVFEDYFATLRSSYAPAGDASAVRFTFTAMHGVGTRFTTHGLRHVLGIPASHLSVVAEQAEPNPDFPTVRFPNPEEGQVVLALAFTTANAHRSAVVLANDPDADRLAVAECLPDGEAWHVFTGNEIGALLGWWAMERARRQGIALERCLLLSTIVSSSILKTMAAREGAQYSETLTGFKHMGNKALERKAKEKLQTLFAYEEAIGFMWGERVMDKDGVTAAVVVADLACYLRKERQCSLMEHLQSLYRQYGYHFTYNSYMATDDPARAAALLQNIRTAASGTYPARVADRPVTRVVDLGAQVDTAAPSGRPILGKTPMISLHVDAGMRITIRGSGTEPKIKWYAELVTKNAAGQQMLNAFVAKAVQELVQPDKFGLVFRSEDVELFSHL</sequence>
<keyword evidence="6" id="KW-0597">Phosphoprotein</keyword>
<dbReference type="GO" id="GO:0006006">
    <property type="term" value="P:glucose metabolic process"/>
    <property type="evidence" value="ECO:0007669"/>
    <property type="project" value="UniProtKB-KW"/>
</dbReference>
<evidence type="ECO:0008006" key="17">
    <source>
        <dbReference type="Google" id="ProtNLM"/>
    </source>
</evidence>
<dbReference type="SUPFAM" id="SSF53738">
    <property type="entry name" value="Phosphoglucomutase, first 3 domains"/>
    <property type="match status" value="3"/>
</dbReference>
<comment type="subcellular location">
    <subcellularLocation>
        <location evidence="2">Cytoplasm</location>
    </subcellularLocation>
</comment>
<dbReference type="InterPro" id="IPR036900">
    <property type="entry name" value="A-D-PHexomutase_C_sf"/>
</dbReference>
<evidence type="ECO:0000256" key="7">
    <source>
        <dbReference type="ARBA" id="ARBA00022723"/>
    </source>
</evidence>
<evidence type="ECO:0000256" key="4">
    <source>
        <dbReference type="ARBA" id="ARBA00022490"/>
    </source>
</evidence>
<evidence type="ECO:0000256" key="11">
    <source>
        <dbReference type="RuleBase" id="RU004326"/>
    </source>
</evidence>
<dbReference type="GeneID" id="92512501"/>
<feature type="domain" description="Alpha-D-phosphohexomutase alpha/beta/alpha" evidence="13">
    <location>
        <begin position="223"/>
        <end position="313"/>
    </location>
</feature>
<dbReference type="GO" id="GO:0008973">
    <property type="term" value="F:phosphopentomutase activity"/>
    <property type="evidence" value="ECO:0007669"/>
    <property type="project" value="TreeGrafter"/>
</dbReference>
<evidence type="ECO:0000256" key="3">
    <source>
        <dbReference type="ARBA" id="ARBA00010231"/>
    </source>
</evidence>
<dbReference type="Gene3D" id="3.40.120.10">
    <property type="entry name" value="Alpha-D-Glucose-1,6-Bisphosphate, subunit A, domain 3"/>
    <property type="match status" value="3"/>
</dbReference>
<dbReference type="PANTHER" id="PTHR45745">
    <property type="entry name" value="PHOSPHOMANNOMUTASE 45A"/>
    <property type="match status" value="1"/>
</dbReference>
<dbReference type="Proteomes" id="UP000673552">
    <property type="component" value="Chromosome 34"/>
</dbReference>
<keyword evidence="8 11" id="KW-0460">Magnesium</keyword>
<dbReference type="FunFam" id="3.40.120.10:FF:000035">
    <property type="entry name" value="Pgm3p"/>
    <property type="match status" value="1"/>
</dbReference>
<dbReference type="SUPFAM" id="SSF55957">
    <property type="entry name" value="Phosphoglucomutase, C-terminal domain"/>
    <property type="match status" value="1"/>
</dbReference>
<dbReference type="GO" id="GO:0000287">
    <property type="term" value="F:magnesium ion binding"/>
    <property type="evidence" value="ECO:0007669"/>
    <property type="project" value="InterPro"/>
</dbReference>
<keyword evidence="4" id="KW-0963">Cytoplasm</keyword>
<comment type="caution">
    <text evidence="15">The sequence shown here is derived from an EMBL/GenBank/DDBJ whole genome shotgun (WGS) entry which is preliminary data.</text>
</comment>
<dbReference type="Pfam" id="PF02878">
    <property type="entry name" value="PGM_PMM_I"/>
    <property type="match status" value="1"/>
</dbReference>
<evidence type="ECO:0000259" key="14">
    <source>
        <dbReference type="Pfam" id="PF02880"/>
    </source>
</evidence>
<protein>
    <recommendedName>
        <fullName evidence="17">Phosphomannomutase-like protein</fullName>
    </recommendedName>
</protein>
<evidence type="ECO:0000256" key="9">
    <source>
        <dbReference type="ARBA" id="ARBA00023235"/>
    </source>
</evidence>
<comment type="cofactor">
    <cofactor evidence="1">
        <name>Mg(2+)</name>
        <dbReference type="ChEBI" id="CHEBI:18420"/>
    </cofactor>
</comment>
<dbReference type="InterPro" id="IPR016066">
    <property type="entry name" value="A-D-PHexomutase_CS"/>
</dbReference>
<feature type="domain" description="Alpha-D-phosphohexomutase alpha/beta/alpha" evidence="14">
    <location>
        <begin position="327"/>
        <end position="454"/>
    </location>
</feature>
<evidence type="ECO:0000256" key="8">
    <source>
        <dbReference type="ARBA" id="ARBA00022842"/>
    </source>
</evidence>
<keyword evidence="16" id="KW-1185">Reference proteome</keyword>
<dbReference type="Pfam" id="PF02879">
    <property type="entry name" value="PGM_PMM_II"/>
    <property type="match status" value="1"/>
</dbReference>
<evidence type="ECO:0000256" key="2">
    <source>
        <dbReference type="ARBA" id="ARBA00004496"/>
    </source>
</evidence>
<evidence type="ECO:0000259" key="12">
    <source>
        <dbReference type="Pfam" id="PF02878"/>
    </source>
</evidence>
<evidence type="ECO:0000259" key="13">
    <source>
        <dbReference type="Pfam" id="PF02879"/>
    </source>
</evidence>
<proteinExistence type="inferred from homology"/>
<dbReference type="PANTHER" id="PTHR45745:SF1">
    <property type="entry name" value="PHOSPHOGLUCOMUTASE 2B-RELATED"/>
    <property type="match status" value="1"/>
</dbReference>
<dbReference type="InterPro" id="IPR005845">
    <property type="entry name" value="A-D-PHexomutase_a/b/a-II"/>
</dbReference>
<gene>
    <name evidence="15" type="ORF">LSCM1_02406</name>
</gene>
<dbReference type="PROSITE" id="PS00710">
    <property type="entry name" value="PGM_PMM"/>
    <property type="match status" value="1"/>
</dbReference>
<accession>A0A836KCA3</accession>
<evidence type="ECO:0000256" key="6">
    <source>
        <dbReference type="ARBA" id="ARBA00022553"/>
    </source>
</evidence>
<dbReference type="OrthoDB" id="8300170at2759"/>
<comment type="similarity">
    <text evidence="3 11">Belongs to the phosphohexose mutase family.</text>
</comment>
<dbReference type="GO" id="GO:0006166">
    <property type="term" value="P:purine ribonucleoside salvage"/>
    <property type="evidence" value="ECO:0007669"/>
    <property type="project" value="TreeGrafter"/>
</dbReference>